<dbReference type="FunFam" id="3.30.70.240:FF:000006">
    <property type="entry name" value="Elongation factor like GTPase 1"/>
    <property type="match status" value="1"/>
</dbReference>
<evidence type="ECO:0000256" key="5">
    <source>
        <dbReference type="ARBA" id="ARBA00022801"/>
    </source>
</evidence>
<dbReference type="InterPro" id="IPR000640">
    <property type="entry name" value="EFG_V-like"/>
</dbReference>
<evidence type="ECO:0000256" key="3">
    <source>
        <dbReference type="ARBA" id="ARBA00022517"/>
    </source>
</evidence>
<dbReference type="Pfam" id="PF25118">
    <property type="entry name" value="EFL1"/>
    <property type="match status" value="1"/>
</dbReference>
<dbReference type="CDD" id="cd01681">
    <property type="entry name" value="aeEF2_snRNP_like_IV"/>
    <property type="match status" value="1"/>
</dbReference>
<evidence type="ECO:0000313" key="12">
    <source>
        <dbReference type="EMBL" id="PVD19820.1"/>
    </source>
</evidence>
<comment type="subcellular location">
    <subcellularLocation>
        <location evidence="1">Cytoplasm</location>
    </subcellularLocation>
</comment>
<keyword evidence="13" id="KW-1185">Reference proteome</keyword>
<evidence type="ECO:0000313" key="13">
    <source>
        <dbReference type="Proteomes" id="UP000245119"/>
    </source>
</evidence>
<dbReference type="InterPro" id="IPR056752">
    <property type="entry name" value="EFL1"/>
</dbReference>
<keyword evidence="4" id="KW-0547">Nucleotide-binding</keyword>
<reference evidence="12 13" key="1">
    <citation type="submission" date="2018-04" db="EMBL/GenBank/DDBJ databases">
        <title>The genome of golden apple snail Pomacea canaliculata provides insight into stress tolerance and invasive adaptation.</title>
        <authorList>
            <person name="Liu C."/>
            <person name="Liu B."/>
            <person name="Ren Y."/>
            <person name="Zhang Y."/>
            <person name="Wang H."/>
            <person name="Li S."/>
            <person name="Jiang F."/>
            <person name="Yin L."/>
            <person name="Zhang G."/>
            <person name="Qian W."/>
            <person name="Fan W."/>
        </authorList>
    </citation>
    <scope>NUCLEOTIDE SEQUENCE [LARGE SCALE GENOMIC DNA]</scope>
    <source>
        <strain evidence="12">SZHN2017</strain>
        <tissue evidence="12">Muscle</tissue>
    </source>
</reference>
<dbReference type="PANTHER" id="PTHR42908">
    <property type="entry name" value="TRANSLATION ELONGATION FACTOR-RELATED"/>
    <property type="match status" value="1"/>
</dbReference>
<feature type="domain" description="Tr-type G" evidence="11">
    <location>
        <begin position="17"/>
        <end position="244"/>
    </location>
</feature>
<evidence type="ECO:0000256" key="7">
    <source>
        <dbReference type="ARBA" id="ARBA00048548"/>
    </source>
</evidence>
<dbReference type="Gene3D" id="3.30.70.870">
    <property type="entry name" value="Elongation Factor G (Translational Gtpase), domain 3"/>
    <property type="match status" value="1"/>
</dbReference>
<evidence type="ECO:0000256" key="4">
    <source>
        <dbReference type="ARBA" id="ARBA00022741"/>
    </source>
</evidence>
<dbReference type="SUPFAM" id="SSF54980">
    <property type="entry name" value="EF-G C-terminal domain-like"/>
    <property type="match status" value="2"/>
</dbReference>
<accession>A0A2T7NF78</accession>
<keyword evidence="2" id="KW-0963">Cytoplasm</keyword>
<proteinExistence type="predicted"/>
<dbReference type="FunFam" id="3.30.70.870:FF:000002">
    <property type="entry name" value="Translation elongation factor 2"/>
    <property type="match status" value="1"/>
</dbReference>
<protein>
    <recommendedName>
        <fullName evidence="8">Ribosome assembly protein 1</fullName>
    </recommendedName>
    <alternativeName>
        <fullName evidence="9">Elongation factor-like 1</fullName>
    </alternativeName>
</protein>
<dbReference type="Gene3D" id="3.30.230.10">
    <property type="match status" value="1"/>
</dbReference>
<dbReference type="GO" id="GO:0003924">
    <property type="term" value="F:GTPase activity"/>
    <property type="evidence" value="ECO:0007669"/>
    <property type="project" value="InterPro"/>
</dbReference>
<dbReference type="CDD" id="cd16261">
    <property type="entry name" value="EF2_snRNP_III"/>
    <property type="match status" value="1"/>
</dbReference>
<comment type="caution">
    <text evidence="12">The sequence shown here is derived from an EMBL/GenBank/DDBJ whole genome shotgun (WGS) entry which is preliminary data.</text>
</comment>
<dbReference type="GO" id="GO:0005829">
    <property type="term" value="C:cytosol"/>
    <property type="evidence" value="ECO:0007669"/>
    <property type="project" value="TreeGrafter"/>
</dbReference>
<dbReference type="Pfam" id="PF00679">
    <property type="entry name" value="EFG_C"/>
    <property type="match status" value="1"/>
</dbReference>
<dbReference type="CDD" id="cd16268">
    <property type="entry name" value="EF2_II"/>
    <property type="match status" value="1"/>
</dbReference>
<dbReference type="PRINTS" id="PR00315">
    <property type="entry name" value="ELONGATNFCT"/>
</dbReference>
<keyword evidence="5" id="KW-0378">Hydrolase</keyword>
<dbReference type="InterPro" id="IPR027417">
    <property type="entry name" value="P-loop_NTPase"/>
</dbReference>
<dbReference type="GO" id="GO:0042256">
    <property type="term" value="P:cytosolic ribosome assembly"/>
    <property type="evidence" value="ECO:0007669"/>
    <property type="project" value="UniProtKB-ARBA"/>
</dbReference>
<dbReference type="Proteomes" id="UP000245119">
    <property type="component" value="Linkage Group LG13"/>
</dbReference>
<dbReference type="SUPFAM" id="SSF52540">
    <property type="entry name" value="P-loop containing nucleoside triphosphate hydrolases"/>
    <property type="match status" value="1"/>
</dbReference>
<dbReference type="InterPro" id="IPR035647">
    <property type="entry name" value="EFG_III/V"/>
</dbReference>
<keyword evidence="3" id="KW-0690">Ribosome biogenesis</keyword>
<dbReference type="Gene3D" id="3.30.70.240">
    <property type="match status" value="1"/>
</dbReference>
<evidence type="ECO:0000256" key="10">
    <source>
        <dbReference type="SAM" id="MobiDB-lite"/>
    </source>
</evidence>
<dbReference type="InterPro" id="IPR020568">
    <property type="entry name" value="Ribosomal_Su5_D2-typ_SF"/>
</dbReference>
<evidence type="ECO:0000256" key="2">
    <source>
        <dbReference type="ARBA" id="ARBA00022490"/>
    </source>
</evidence>
<dbReference type="OrthoDB" id="364892at2759"/>
<dbReference type="SMART" id="SM00838">
    <property type="entry name" value="EFG_C"/>
    <property type="match status" value="1"/>
</dbReference>
<sequence length="1116" mass="125854">MPIKSPKDLAALQKNPSAVRNICILAHVDHGKTTLADALVASNGIISQRMAGKMRYMDSREDEQTRGITMKSSAISLFYEQDQVQFLVNLIDSPGHVDFSSEVSTAVRLCDGAILIVDVVEGVSPQTHAVLRQVWLENIRPILVLNKMDRLITEMKMTPLEAFYHLQQILVEVNLLTNQLFTSDAMERTSAAYDWTTIEDEDDEKNIFFSPDRGNVIFASALDGWGFTINHFAEMYAVKLNINKAALQKTLWGDYFVNMKAQRVVKGAQSKGKKPLFVQFVLENIWAMYDAIVEKRDKEMTEKIIKSLGLKVAPRDMKHSDSRVQLQAIAAQWLPVSNAVLAVVAEQLPSPLQMSEERVEKLMCSQNRQFDSFPPQTRQLKMDFLACSSEDDAPVIIYVSKMFPVERKSLPQNKPKPLTEQQLQERAQQARQRYAMKIENQTTSNLPPSHVQNGESEKETTMEETVQLLESDSKCHDRENDNEHVFVAFARVFSGAVRQGQRLYVLGPKHDPGVALIQNNGESVGDSVRQLSSEQHITSFIVQDLYMFMGRELEQLDCVLAGNVLGIGGLENHILKSATISSTVACPAFTDMYFDAAPIMRVAVEPVSPSDMSRLVEGLRLLNQADPCVRVLLQETGEHVIVTAGEVHLQRCIDDLRERYARVEINVSKPIVPFRETIIPKPRVDMVNEAIQDQNTPLKVGGQKDFENDEEVVGEGLVEIYTPNQLCMIRICAVPLPLGVVDCILRHQEVIKTLDAMAAQCAGQNSDLQTGFQVQETARRELKTLHQELQREFELAGSDWTNTIDHIWSFGPRRNGPNILLNRIPGYKRLSVWSTMEANKLDEAGAATSEIRQYDSSIIAGFQMATQAGPLCEEPMHGVCFIIEEWKYLDEDDVPSVKDIHISEFTKEHTDNSSLSSSSHVEHTTSVKSSTDEAANAGEKRERRRKKDVFGPMSGQLMSVVKDGCRKAFQTMPQRLMVAMYRCTIQATTDVLGKLYAVIGKRNGRVIAEELKEGTQVFNIKAEFPIVESFGLAEEMRKRTSGLANPQLSFSHWEVLDVDPFWVPSTEEEYMLYGEKADSENRALVYMNEVRRRKGLRVDEKIVEFAEKQRTLTRKK</sequence>
<dbReference type="GO" id="GO:0005525">
    <property type="term" value="F:GTP binding"/>
    <property type="evidence" value="ECO:0007669"/>
    <property type="project" value="UniProtKB-KW"/>
</dbReference>
<dbReference type="Gene3D" id="2.40.30.10">
    <property type="entry name" value="Translation factors"/>
    <property type="match status" value="1"/>
</dbReference>
<dbReference type="SUPFAM" id="SSF50447">
    <property type="entry name" value="Translation proteins"/>
    <property type="match status" value="1"/>
</dbReference>
<evidence type="ECO:0000259" key="11">
    <source>
        <dbReference type="PROSITE" id="PS51722"/>
    </source>
</evidence>
<dbReference type="GO" id="GO:0043022">
    <property type="term" value="F:ribosome binding"/>
    <property type="evidence" value="ECO:0007669"/>
    <property type="project" value="TreeGrafter"/>
</dbReference>
<evidence type="ECO:0000256" key="9">
    <source>
        <dbReference type="ARBA" id="ARBA00081809"/>
    </source>
</evidence>
<dbReference type="InterPro" id="IPR041095">
    <property type="entry name" value="EFG_II"/>
</dbReference>
<dbReference type="Pfam" id="PF14492">
    <property type="entry name" value="EFG_III"/>
    <property type="match status" value="1"/>
</dbReference>
<evidence type="ECO:0000256" key="6">
    <source>
        <dbReference type="ARBA" id="ARBA00023134"/>
    </source>
</evidence>
<dbReference type="Pfam" id="PF00009">
    <property type="entry name" value="GTP_EFTU"/>
    <property type="match status" value="1"/>
</dbReference>
<feature type="region of interest" description="Disordered" evidence="10">
    <location>
        <begin position="408"/>
        <end position="428"/>
    </location>
</feature>
<dbReference type="InterPro" id="IPR005225">
    <property type="entry name" value="Small_GTP-bd"/>
</dbReference>
<comment type="catalytic activity">
    <reaction evidence="7">
        <text>GTP + H2O = GDP + phosphate + H(+)</text>
        <dbReference type="Rhea" id="RHEA:19669"/>
        <dbReference type="ChEBI" id="CHEBI:15377"/>
        <dbReference type="ChEBI" id="CHEBI:15378"/>
        <dbReference type="ChEBI" id="CHEBI:37565"/>
        <dbReference type="ChEBI" id="CHEBI:43474"/>
        <dbReference type="ChEBI" id="CHEBI:58189"/>
    </reaction>
</comment>
<dbReference type="SUPFAM" id="SSF54211">
    <property type="entry name" value="Ribosomal protein S5 domain 2-like"/>
    <property type="match status" value="1"/>
</dbReference>
<gene>
    <name evidence="12" type="ORF">C0Q70_20311</name>
</gene>
<dbReference type="EMBL" id="PZQS01000013">
    <property type="protein sequence ID" value="PVD19820.1"/>
    <property type="molecule type" value="Genomic_DNA"/>
</dbReference>
<dbReference type="AlphaFoldDB" id="A0A2T7NF78"/>
<dbReference type="InterPro" id="IPR009000">
    <property type="entry name" value="Transl_B-barrel_sf"/>
</dbReference>
<feature type="region of interest" description="Disordered" evidence="10">
    <location>
        <begin position="908"/>
        <end position="949"/>
    </location>
</feature>
<evidence type="ECO:0000256" key="1">
    <source>
        <dbReference type="ARBA" id="ARBA00004496"/>
    </source>
</evidence>
<dbReference type="Gene3D" id="3.40.50.300">
    <property type="entry name" value="P-loop containing nucleotide triphosphate hydrolases"/>
    <property type="match status" value="1"/>
</dbReference>
<keyword evidence="6" id="KW-0342">GTP-binding</keyword>
<name>A0A2T7NF78_POMCA</name>
<dbReference type="InterPro" id="IPR000795">
    <property type="entry name" value="T_Tr_GTP-bd_dom"/>
</dbReference>
<dbReference type="InterPro" id="IPR014721">
    <property type="entry name" value="Ribsml_uS5_D2-typ_fold_subgr"/>
</dbReference>
<dbReference type="NCBIfam" id="TIGR00231">
    <property type="entry name" value="small_GTP"/>
    <property type="match status" value="1"/>
</dbReference>
<dbReference type="FunFam" id="3.40.50.300:FF:000746">
    <property type="entry name" value="Ribosome assembly protein 1"/>
    <property type="match status" value="1"/>
</dbReference>
<dbReference type="PROSITE" id="PS51722">
    <property type="entry name" value="G_TR_2"/>
    <property type="match status" value="1"/>
</dbReference>
<dbReference type="PANTHER" id="PTHR42908:SF3">
    <property type="entry name" value="ELONGATION FACTOR-LIKE GTPASE 1"/>
    <property type="match status" value="1"/>
</dbReference>
<dbReference type="CDD" id="cd01885">
    <property type="entry name" value="EF2"/>
    <property type="match status" value="1"/>
</dbReference>
<evidence type="ECO:0000256" key="8">
    <source>
        <dbReference type="ARBA" id="ARBA00068031"/>
    </source>
</evidence>
<dbReference type="CDD" id="cd04096">
    <property type="entry name" value="eEF2_snRNP_like_C"/>
    <property type="match status" value="1"/>
</dbReference>
<organism evidence="12 13">
    <name type="scientific">Pomacea canaliculata</name>
    <name type="common">Golden apple snail</name>
    <dbReference type="NCBI Taxonomy" id="400727"/>
    <lineage>
        <taxon>Eukaryota</taxon>
        <taxon>Metazoa</taxon>
        <taxon>Spiralia</taxon>
        <taxon>Lophotrochozoa</taxon>
        <taxon>Mollusca</taxon>
        <taxon>Gastropoda</taxon>
        <taxon>Caenogastropoda</taxon>
        <taxon>Architaenioglossa</taxon>
        <taxon>Ampullarioidea</taxon>
        <taxon>Ampullariidae</taxon>
        <taxon>Pomacea</taxon>
    </lineage>
</organism>
<dbReference type="STRING" id="400727.A0A2T7NF78"/>
<dbReference type="GO" id="GO:1990904">
    <property type="term" value="C:ribonucleoprotein complex"/>
    <property type="evidence" value="ECO:0007669"/>
    <property type="project" value="TreeGrafter"/>
</dbReference>